<proteinExistence type="predicted"/>
<evidence type="ECO:0000313" key="2">
    <source>
        <dbReference type="Proteomes" id="UP001176940"/>
    </source>
</evidence>
<comment type="caution">
    <text evidence="1">The sequence shown here is derived from an EMBL/GenBank/DDBJ whole genome shotgun (WGS) entry which is preliminary data.</text>
</comment>
<accession>A0ABN9LNW8</accession>
<sequence length="113" mass="12949">ESHSDRDQVSIRVSVLTDHLQKYLGLEEIGEQLRVSKWKGPALIGCMFHHGDVIQSMNDLRTGSEDLFFQMLRLSISSERCDHPVDESLPKNDDDAQNPKKKRHVDLVQFMAC</sequence>
<gene>
    <name evidence="1" type="ORF">RIMI_LOCUS11396954</name>
</gene>
<dbReference type="PANTHER" id="PTHR47014">
    <property type="entry name" value="PLECKSTRIN HOMOLOGY DOMAIN-CONTAINING FAMILY S MEMBER 1"/>
    <property type="match status" value="1"/>
</dbReference>
<protein>
    <submittedName>
        <fullName evidence="1">Uncharacterized protein</fullName>
    </submittedName>
</protein>
<feature type="non-terminal residue" evidence="1">
    <location>
        <position position="113"/>
    </location>
</feature>
<name>A0ABN9LNW8_9NEOB</name>
<dbReference type="EMBL" id="CAUEEQ010025733">
    <property type="protein sequence ID" value="CAJ0946711.1"/>
    <property type="molecule type" value="Genomic_DNA"/>
</dbReference>
<keyword evidence="2" id="KW-1185">Reference proteome</keyword>
<reference evidence="1" key="1">
    <citation type="submission" date="2023-07" db="EMBL/GenBank/DDBJ databases">
        <authorList>
            <person name="Stuckert A."/>
        </authorList>
    </citation>
    <scope>NUCLEOTIDE SEQUENCE</scope>
</reference>
<organism evidence="1 2">
    <name type="scientific">Ranitomeya imitator</name>
    <name type="common">mimic poison frog</name>
    <dbReference type="NCBI Taxonomy" id="111125"/>
    <lineage>
        <taxon>Eukaryota</taxon>
        <taxon>Metazoa</taxon>
        <taxon>Chordata</taxon>
        <taxon>Craniata</taxon>
        <taxon>Vertebrata</taxon>
        <taxon>Euteleostomi</taxon>
        <taxon>Amphibia</taxon>
        <taxon>Batrachia</taxon>
        <taxon>Anura</taxon>
        <taxon>Neobatrachia</taxon>
        <taxon>Hyloidea</taxon>
        <taxon>Dendrobatidae</taxon>
        <taxon>Dendrobatinae</taxon>
        <taxon>Ranitomeya</taxon>
    </lineage>
</organism>
<dbReference type="Proteomes" id="UP001176940">
    <property type="component" value="Unassembled WGS sequence"/>
</dbReference>
<dbReference type="InterPro" id="IPR042986">
    <property type="entry name" value="PLEKHS1"/>
</dbReference>
<dbReference type="PANTHER" id="PTHR47014:SF1">
    <property type="entry name" value="PLECKSTRIN HOMOLOGY DOMAIN-CONTAINING FAMILY S MEMBER 1"/>
    <property type="match status" value="1"/>
</dbReference>
<feature type="non-terminal residue" evidence="1">
    <location>
        <position position="1"/>
    </location>
</feature>
<evidence type="ECO:0000313" key="1">
    <source>
        <dbReference type="EMBL" id="CAJ0946711.1"/>
    </source>
</evidence>